<dbReference type="InterPro" id="IPR008283">
    <property type="entry name" value="Peptidase_M17_N"/>
</dbReference>
<keyword evidence="13 14" id="KW-1267">Proteomics identification</keyword>
<name>A0A1P8B582_ARATH</name>
<keyword evidence="12" id="KW-1185">Reference proteome</keyword>
<dbReference type="SUPFAM" id="SSF52949">
    <property type="entry name" value="Macro domain-like"/>
    <property type="match status" value="1"/>
</dbReference>
<dbReference type="EMBL" id="CP002687">
    <property type="protein sequence ID" value="ANM66755.1"/>
    <property type="molecule type" value="Genomic_DNA"/>
</dbReference>
<dbReference type="Pfam" id="PF02789">
    <property type="entry name" value="Peptidase_M17_N"/>
    <property type="match status" value="1"/>
</dbReference>
<proteinExistence type="evidence at protein level"/>
<accession>A0A1P8B582</accession>
<dbReference type="Gene3D" id="3.40.630.10">
    <property type="entry name" value="Zn peptidases"/>
    <property type="match status" value="1"/>
</dbReference>
<dbReference type="OMA" id="PLCELMP"/>
<dbReference type="SMR" id="A0A1P8B582"/>
<protein>
    <submittedName>
        <fullName evidence="11">Cytosol aminopeptidase family protein</fullName>
    </submittedName>
</protein>
<dbReference type="InterPro" id="IPR011356">
    <property type="entry name" value="Leucine_aapep/pepB"/>
</dbReference>
<dbReference type="TAIR" id="AT4G30910"/>
<evidence type="ECO:0000256" key="1">
    <source>
        <dbReference type="ARBA" id="ARBA00000135"/>
    </source>
</evidence>
<reference evidence="12" key="2">
    <citation type="journal article" date="2017" name="Plant J.">
        <title>Araport11: a complete reannotation of the Arabidopsis thaliana reference genome.</title>
        <authorList>
            <person name="Cheng C.Y."/>
            <person name="Krishnakumar V."/>
            <person name="Chan A.P."/>
            <person name="Thibaud-Nissen F."/>
            <person name="Schobel S."/>
            <person name="Town C.D."/>
        </authorList>
    </citation>
    <scope>GENOME REANNOTATION</scope>
    <source>
        <strain evidence="12">cv. Columbia</strain>
    </source>
</reference>
<comment type="catalytic activity">
    <reaction evidence="1">
        <text>Release of an N-terminal amino acid, Xaa-|-Yaa-, in which Xaa is preferably Leu, but may be other amino acids including Pro although not Arg or Lys, and Yaa may be Pro. Amino acid amides and methyl esters are also readily hydrolyzed, but rates on arylamides are exceedingly low.</text>
        <dbReference type="EC" id="3.4.11.1"/>
    </reaction>
</comment>
<dbReference type="Araport" id="AT4G30910"/>
<dbReference type="PANTHER" id="PTHR11963">
    <property type="entry name" value="LEUCINE AMINOPEPTIDASE-RELATED"/>
    <property type="match status" value="1"/>
</dbReference>
<evidence type="ECO:0007829" key="13">
    <source>
        <dbReference type="PeptideAtlas" id="A0A1P8B582"/>
    </source>
</evidence>
<feature type="domain" description="Peptidase M17 leucyl aminopeptidase N-terminal" evidence="9">
    <location>
        <begin position="96"/>
        <end position="230"/>
    </location>
</feature>
<dbReference type="InterPro" id="IPR023042">
    <property type="entry name" value="Peptidase_M17_leu_NH2_pept"/>
</dbReference>
<evidence type="ECO:0000256" key="2">
    <source>
        <dbReference type="ARBA" id="ARBA00001585"/>
    </source>
</evidence>
<evidence type="ECO:0000256" key="6">
    <source>
        <dbReference type="ARBA" id="ARBA00022670"/>
    </source>
</evidence>
<dbReference type="InterPro" id="IPR043472">
    <property type="entry name" value="Macro_dom-like"/>
</dbReference>
<dbReference type="GO" id="GO:0006508">
    <property type="term" value="P:proteolysis"/>
    <property type="evidence" value="ECO:0007669"/>
    <property type="project" value="UniProtKB-KW"/>
</dbReference>
<dbReference type="InterPro" id="IPR000819">
    <property type="entry name" value="Peptidase_M17_C"/>
</dbReference>
<dbReference type="GO" id="GO:0005737">
    <property type="term" value="C:cytoplasm"/>
    <property type="evidence" value="ECO:0007669"/>
    <property type="project" value="InterPro"/>
</dbReference>
<evidence type="ECO:0000256" key="3">
    <source>
        <dbReference type="ARBA" id="ARBA00009528"/>
    </source>
</evidence>
<dbReference type="GeneID" id="829215"/>
<dbReference type="ProteomicsDB" id="217916"/>
<dbReference type="Pfam" id="PF00883">
    <property type="entry name" value="Peptidase_M17"/>
    <property type="match status" value="2"/>
</dbReference>
<keyword evidence="6" id="KW-0645">Protease</keyword>
<evidence type="ECO:0000313" key="12">
    <source>
        <dbReference type="Proteomes" id="UP000006548"/>
    </source>
</evidence>
<evidence type="ECO:0000256" key="7">
    <source>
        <dbReference type="ARBA" id="ARBA00022801"/>
    </source>
</evidence>
<dbReference type="ExpressionAtlas" id="A0A1P8B582">
    <property type="expression patterns" value="baseline and differential"/>
</dbReference>
<reference evidence="11 12" key="1">
    <citation type="journal article" date="1999" name="Nature">
        <title>Sequence and analysis of chromosome 4 of the plant Arabidopsis thaliana.</title>
        <authorList>
            <consortium name="EU"/>
            <consortium name="CSHL and WU Arabidopsis Sequencing Project"/>
            <person name="Mayer K."/>
            <person name="Schuller C."/>
            <person name="Wambutt R."/>
            <person name="Murphy G."/>
            <person name="Volckaert G."/>
            <person name="Pohl T."/>
            <person name="Dusterhoft A."/>
            <person name="Stiekema W."/>
            <person name="Entian K.D."/>
            <person name="Terryn N."/>
            <person name="Harris B."/>
            <person name="Ansorge W."/>
            <person name="Brandt P."/>
            <person name="Grivell L."/>
            <person name="Rieger M."/>
            <person name="Weichselgartner M."/>
            <person name="de Simone V."/>
            <person name="Obermaier B."/>
            <person name="Mache R."/>
            <person name="Muller M."/>
            <person name="Kreis M."/>
            <person name="Delseny M."/>
            <person name="Puigdomenech P."/>
            <person name="Watson M."/>
            <person name="Schmidtheini T."/>
            <person name="Reichert B."/>
            <person name="Portatelle D."/>
            <person name="Perez-Alonso M."/>
            <person name="Boutry M."/>
            <person name="Bancroft I."/>
            <person name="Vos P."/>
            <person name="Hoheisel J."/>
            <person name="Zimmermann W."/>
            <person name="Wedler H."/>
            <person name="Ridley P."/>
            <person name="Langham S.A."/>
            <person name="McCullagh B."/>
            <person name="Bilham L."/>
            <person name="Robben J."/>
            <person name="Van der Schueren J."/>
            <person name="Grymonprez B."/>
            <person name="Chuang Y.J."/>
            <person name="Vandenbussche F."/>
            <person name="Braeken M."/>
            <person name="Weltjens I."/>
            <person name="Voet M."/>
            <person name="Bastiaens I."/>
            <person name="Aert R."/>
            <person name="Defoor E."/>
            <person name="Weitzenegger T."/>
            <person name="Bothe G."/>
            <person name="Ramsperger U."/>
            <person name="Hilbert H."/>
            <person name="Braun M."/>
            <person name="Holzer E."/>
            <person name="Brandt A."/>
            <person name="Peters S."/>
            <person name="van Staveren M."/>
            <person name="Dirske W."/>
            <person name="Mooijman P."/>
            <person name="Klein Lankhorst R."/>
            <person name="Rose M."/>
            <person name="Hauf J."/>
            <person name="Kotter P."/>
            <person name="Berneiser S."/>
            <person name="Hempel S."/>
            <person name="Feldpausch M."/>
            <person name="Lamberth S."/>
            <person name="Van den Daele H."/>
            <person name="De Keyser A."/>
            <person name="Buysshaert C."/>
            <person name="Gielen J."/>
            <person name="Villarroel R."/>
            <person name="De Clercq R."/>
            <person name="Van Montagu M."/>
            <person name="Rogers J."/>
            <person name="Cronin A."/>
            <person name="Quail M."/>
            <person name="Bray-Allen S."/>
            <person name="Clark L."/>
            <person name="Doggett J."/>
            <person name="Hall S."/>
            <person name="Kay M."/>
            <person name="Lennard N."/>
            <person name="McLay K."/>
            <person name="Mayes R."/>
            <person name="Pettett A."/>
            <person name="Rajandream M.A."/>
            <person name="Lyne M."/>
            <person name="Benes V."/>
            <person name="Rechmann S."/>
            <person name="Borkova D."/>
            <person name="Blocker H."/>
            <person name="Scharfe M."/>
            <person name="Grimm M."/>
            <person name="Lohnert T.H."/>
            <person name="Dose S."/>
            <person name="de Haan M."/>
            <person name="Maarse A."/>
            <person name="Schafer M."/>
            <person name="Muller-Auer S."/>
            <person name="Gabel C."/>
            <person name="Fuchs M."/>
            <person name="Fartmann B."/>
            <person name="Granderath K."/>
            <person name="Dauner D."/>
            <person name="Herzl A."/>
            <person name="Neumann S."/>
            <person name="Argiriou A."/>
            <person name="Vitale D."/>
            <person name="Liguori R."/>
            <person name="Piravandi E."/>
            <person name="Massenet O."/>
            <person name="Quigley F."/>
            <person name="Clabauld G."/>
            <person name="Mundlein A."/>
            <person name="Felber R."/>
            <person name="Schnabl S."/>
            <person name="Hiller R."/>
            <person name="Schmidt W."/>
            <person name="Lecharny A."/>
            <person name="Aubourg S."/>
            <person name="Chefdor F."/>
            <person name="Cooke R."/>
            <person name="Berger C."/>
            <person name="Montfort A."/>
            <person name="Casacuberta E."/>
            <person name="Gibbons T."/>
            <person name="Weber N."/>
            <person name="Vandenbol M."/>
            <person name="Bargues M."/>
            <person name="Terol J."/>
            <person name="Torres A."/>
            <person name="Perez-Perez A."/>
            <person name="Purnelle B."/>
            <person name="Bent E."/>
            <person name="Johnson S."/>
            <person name="Tacon D."/>
            <person name="Jesse T."/>
            <person name="Heijnen L."/>
            <person name="Schwarz S."/>
            <person name="Scholler P."/>
            <person name="Heber S."/>
            <person name="Francs P."/>
            <person name="Bielke C."/>
            <person name="Frishman D."/>
            <person name="Haase D."/>
            <person name="Lemcke K."/>
            <person name="Mewes H.W."/>
            <person name="Stocker S."/>
            <person name="Zaccaria P."/>
            <person name="Bevan M."/>
            <person name="Wilson R.K."/>
            <person name="de la Bastide M."/>
            <person name="Habermann K."/>
            <person name="Parnell L."/>
            <person name="Dedhia N."/>
            <person name="Gnoj L."/>
            <person name="Schutz K."/>
            <person name="Huang E."/>
            <person name="Spiegel L."/>
            <person name="Sehkon M."/>
            <person name="Murray J."/>
            <person name="Sheet P."/>
            <person name="Cordes M."/>
            <person name="Abu-Threideh J."/>
            <person name="Stoneking T."/>
            <person name="Kalicki J."/>
            <person name="Graves T."/>
            <person name="Harmon G."/>
            <person name="Edwards J."/>
            <person name="Latreille P."/>
            <person name="Courtney L."/>
            <person name="Cloud J."/>
            <person name="Abbott A."/>
            <person name="Scott K."/>
            <person name="Johnson D."/>
            <person name="Minx P."/>
            <person name="Bentley D."/>
            <person name="Fulton B."/>
            <person name="Miller N."/>
            <person name="Greco T."/>
            <person name="Kemp K."/>
            <person name="Kramer J."/>
            <person name="Fulton L."/>
            <person name="Mardis E."/>
            <person name="Dante M."/>
            <person name="Pepin K."/>
            <person name="Hillier L."/>
            <person name="Nelson J."/>
            <person name="Spieth J."/>
            <person name="Ryan E."/>
            <person name="Andrews S."/>
            <person name="Geisel C."/>
            <person name="Layman D."/>
            <person name="Du H."/>
            <person name="Ali J."/>
            <person name="Berghoff A."/>
            <person name="Jones K."/>
            <person name="Drone K."/>
            <person name="Cotton M."/>
            <person name="Joshu C."/>
            <person name="Antonoiu B."/>
            <person name="Zidanic M."/>
            <person name="Strong C."/>
            <person name="Sun H."/>
            <person name="Lamar B."/>
            <person name="Yordan C."/>
            <person name="Ma P."/>
            <person name="Zhong J."/>
            <person name="Preston R."/>
            <person name="Vil D."/>
            <person name="Shekher M."/>
            <person name="Matero A."/>
            <person name="Shah R."/>
            <person name="Swaby I.K."/>
            <person name="O'Shaughnessy A."/>
            <person name="Rodriguez M."/>
            <person name="Hoffmann J."/>
            <person name="Till S."/>
            <person name="Granat S."/>
            <person name="Shohdy N."/>
            <person name="Hasegawa A."/>
            <person name="Hameed A."/>
            <person name="Lodhi M."/>
            <person name="Johnson A."/>
            <person name="Chen E."/>
            <person name="Marra M."/>
            <person name="Martienssen R."/>
            <person name="McCombie W.R."/>
        </authorList>
    </citation>
    <scope>NUCLEOTIDE SEQUENCE [LARGE SCALE GENOMIC DNA]</scope>
    <source>
        <strain evidence="12">cv. Columbia</strain>
    </source>
</reference>
<sequence length="604" mass="63828">MAVTLVTSCASSSRFHFRSFSSSPSSLSSCFVRFQLLSRLRVSFAITPLYCSSKATAHTIAHATLGLTQANSVDHPKISFSGKEIDVTEWKGDILAVGVTEKDMAKDANSKFENPILKKLDAHLGGLLADVSAEEDFSGKPGQSTVLRLPGLGSKRVGLIGLGKSASTPSAFQSLGEAVAAAAKASQASSVAVVLASSESFSDESKLSSASDIASGTVLGLFEDSRYKSESKKPSLKSVVFIGFGTGPELENKLKYAEHVSYGVIFTKELVNSPANVLSPAVLAEEASNLASMYSNVMTANILKEEQCKELKMGSYLAVAAASANPPHFIHLIYKPSSGPVKTKLALVGKGLTFDSGGYNIKIGPELIIELMKIDVGGSAAVLGAAKAIGEIKPPGVEVHFIVAACENMISGTGMRPGDVITASNGKTIEVSLHRFHMNSASKGSSFPLLVLQVNDTDSEGRLTLADALVYACNQGVDKIVDIATLTGEIIVALGPSMAGMYTASDELAKEVIAASQRSGEKLWRMPMEESYWEMMKSGVADMVNFGGRAGGSITAALFLKRFVSENVEWLHIDMAGRVWNEKKKAATGFGVATLVEWVQNNSS</sequence>
<feature type="domain" description="Cytosol aminopeptidase" evidence="8">
    <location>
        <begin position="452"/>
        <end position="596"/>
    </location>
</feature>
<dbReference type="PANTHER" id="PTHR11963:SF23">
    <property type="entry name" value="CYTOSOL AMINOPEPTIDASE"/>
    <property type="match status" value="1"/>
</dbReference>
<dbReference type="AlphaFoldDB" id="A0A1P8B582"/>
<feature type="domain" description="Cytosol aminopeptidase" evidence="8">
    <location>
        <begin position="266"/>
        <end position="431"/>
    </location>
</feature>
<dbReference type="Proteomes" id="UP000006548">
    <property type="component" value="Chromosome 4"/>
</dbReference>
<gene>
    <name evidence="10 11" type="ordered locus">At4g30910</name>
    <name evidence="11" type="ORF">F6I18.180</name>
    <name evidence="11" type="ORF">F6I18_180</name>
</gene>
<comment type="catalytic activity">
    <reaction evidence="2">
        <text>Release of N-terminal proline from a peptide.</text>
        <dbReference type="EC" id="3.4.11.5"/>
    </reaction>
</comment>
<evidence type="ECO:0000259" key="8">
    <source>
        <dbReference type="Pfam" id="PF00883"/>
    </source>
</evidence>
<dbReference type="GO" id="GO:0030145">
    <property type="term" value="F:manganese ion binding"/>
    <property type="evidence" value="ECO:0007669"/>
    <property type="project" value="InterPro"/>
</dbReference>
<dbReference type="FunFam" id="3.40.220.10:FF:000011">
    <property type="entry name" value="Leucine aminopeptidase 2, chloroplastic"/>
    <property type="match status" value="1"/>
</dbReference>
<evidence type="ECO:0000256" key="5">
    <source>
        <dbReference type="ARBA" id="ARBA00022438"/>
    </source>
</evidence>
<comment type="similarity">
    <text evidence="3">Belongs to the peptidase M17 family.</text>
</comment>
<dbReference type="GO" id="GO:0070006">
    <property type="term" value="F:metalloaminopeptidase activity"/>
    <property type="evidence" value="ECO:0007669"/>
    <property type="project" value="InterPro"/>
</dbReference>
<comment type="subunit">
    <text evidence="4">Homohexamer (dimer of homotrimers).</text>
</comment>
<evidence type="ECO:0000313" key="11">
    <source>
        <dbReference type="EMBL" id="ANM66755.1"/>
    </source>
</evidence>
<keyword evidence="7" id="KW-0378">Hydrolase</keyword>
<evidence type="ECO:0007829" key="14">
    <source>
        <dbReference type="ProteomicsDB" id="A0A1P8B582"/>
    </source>
</evidence>
<dbReference type="SUPFAM" id="SSF53187">
    <property type="entry name" value="Zn-dependent exopeptidases"/>
    <property type="match status" value="1"/>
</dbReference>
<organism evidence="11 12">
    <name type="scientific">Arabidopsis thaliana</name>
    <name type="common">Mouse-ear cress</name>
    <dbReference type="NCBI Taxonomy" id="3702"/>
    <lineage>
        <taxon>Eukaryota</taxon>
        <taxon>Viridiplantae</taxon>
        <taxon>Streptophyta</taxon>
        <taxon>Embryophyta</taxon>
        <taxon>Tracheophyta</taxon>
        <taxon>Spermatophyta</taxon>
        <taxon>Magnoliopsida</taxon>
        <taxon>eudicotyledons</taxon>
        <taxon>Gunneridae</taxon>
        <taxon>Pentapetalae</taxon>
        <taxon>rosids</taxon>
        <taxon>malvids</taxon>
        <taxon>Brassicales</taxon>
        <taxon>Brassicaceae</taxon>
        <taxon>Camelineae</taxon>
        <taxon>Arabidopsis</taxon>
    </lineage>
</organism>
<dbReference type="HAMAP" id="MF_00181">
    <property type="entry name" value="Cytosol_peptidase_M17"/>
    <property type="match status" value="1"/>
</dbReference>
<dbReference type="CDD" id="cd00433">
    <property type="entry name" value="Peptidase_M17"/>
    <property type="match status" value="1"/>
</dbReference>
<evidence type="ECO:0000259" key="9">
    <source>
        <dbReference type="Pfam" id="PF02789"/>
    </source>
</evidence>
<keyword evidence="5 11" id="KW-0031">Aminopeptidase</keyword>
<dbReference type="Gene3D" id="3.40.220.10">
    <property type="entry name" value="Leucine Aminopeptidase, subunit E, domain 1"/>
    <property type="match status" value="1"/>
</dbReference>
<evidence type="ECO:0000313" key="10">
    <source>
        <dbReference type="Araport" id="AT4G30910"/>
    </source>
</evidence>
<dbReference type="PRINTS" id="PR00481">
    <property type="entry name" value="LAMNOPPTDASE"/>
</dbReference>
<evidence type="ECO:0000256" key="4">
    <source>
        <dbReference type="ARBA" id="ARBA00011867"/>
    </source>
</evidence>